<gene>
    <name evidence="8" type="ORF">HKW67_17280</name>
</gene>
<dbReference type="CDD" id="cd14014">
    <property type="entry name" value="STKc_PknB_like"/>
    <property type="match status" value="1"/>
</dbReference>
<feature type="region of interest" description="Disordered" evidence="6">
    <location>
        <begin position="853"/>
        <end position="876"/>
    </location>
</feature>
<dbReference type="GO" id="GO:0005524">
    <property type="term" value="F:ATP binding"/>
    <property type="evidence" value="ECO:0007669"/>
    <property type="project" value="UniProtKB-UniRule"/>
</dbReference>
<dbReference type="PROSITE" id="PS00108">
    <property type="entry name" value="PROTEIN_KINASE_ST"/>
    <property type="match status" value="1"/>
</dbReference>
<organism evidence="8 9">
    <name type="scientific">Gemmatimonas groenlandica</name>
    <dbReference type="NCBI Taxonomy" id="2732249"/>
    <lineage>
        <taxon>Bacteria</taxon>
        <taxon>Pseudomonadati</taxon>
        <taxon>Gemmatimonadota</taxon>
        <taxon>Gemmatimonadia</taxon>
        <taxon>Gemmatimonadales</taxon>
        <taxon>Gemmatimonadaceae</taxon>
        <taxon>Gemmatimonas</taxon>
    </lineage>
</organism>
<dbReference type="Gene3D" id="3.30.200.20">
    <property type="entry name" value="Phosphorylase Kinase, domain 1"/>
    <property type="match status" value="1"/>
</dbReference>
<dbReference type="AlphaFoldDB" id="A0A6M4IQE8"/>
<keyword evidence="4 5" id="KW-0067">ATP-binding</keyword>
<dbReference type="PROSITE" id="PS00107">
    <property type="entry name" value="PROTEIN_KINASE_ATP"/>
    <property type="match status" value="1"/>
</dbReference>
<evidence type="ECO:0000259" key="7">
    <source>
        <dbReference type="PROSITE" id="PS50011"/>
    </source>
</evidence>
<dbReference type="PANTHER" id="PTHR43289:SF34">
    <property type="entry name" value="SERINE_THREONINE-PROTEIN KINASE YBDM-RELATED"/>
    <property type="match status" value="1"/>
</dbReference>
<dbReference type="KEGG" id="ggr:HKW67_17280"/>
<evidence type="ECO:0000256" key="3">
    <source>
        <dbReference type="ARBA" id="ARBA00022777"/>
    </source>
</evidence>
<reference evidence="8 9" key="1">
    <citation type="submission" date="2020-05" db="EMBL/GenBank/DDBJ databases">
        <title>Complete genome sequence of Gemmatimonas greenlandica TET16.</title>
        <authorList>
            <person name="Zeng Y."/>
        </authorList>
    </citation>
    <scope>NUCLEOTIDE SEQUENCE [LARGE SCALE GENOMIC DNA]</scope>
    <source>
        <strain evidence="8 9">TET16</strain>
    </source>
</reference>
<dbReference type="PANTHER" id="PTHR43289">
    <property type="entry name" value="MITOGEN-ACTIVATED PROTEIN KINASE KINASE KINASE 20-RELATED"/>
    <property type="match status" value="1"/>
</dbReference>
<keyword evidence="8" id="KW-0723">Serine/threonine-protein kinase</keyword>
<dbReference type="PROSITE" id="PS50011">
    <property type="entry name" value="PROTEIN_KINASE_DOM"/>
    <property type="match status" value="1"/>
</dbReference>
<sequence>MPERSPHPPPPSTTTDEWSTLKSLWFELADLSIDEQRRRLEACGASPAIVARLGQMIEAVPLVGDRFDAPAHVALGFAGSTPADVPAASLIGERLGPYRVLRLVGRGGMGAVYEASRDDAEYHQRVAIKSLWRGADSDVLLHRFRAERQILAALQHPNIAQLIDGGATASGTPWLAMEYVDGVAIDEYCDARSLSIPARLDLFRTVCHAVQHAHQRLVVHRDLKPGNVLVTADGTVKLLDFGVAKLLDENGAGTSVTADGMSPFTAAYAAPEQANGELASTATDVYALGALLCTLLTGEPPLDLVGRDAFARLLEVRSGTPRVPSSIARASSDAVARHRGVESARKLGAALNGELDAIMLQALQRDPGKRYASALALSDDVHRFLRRDRVLARQGTIGYRVWAFTRRHRPLVFGTTLALLTALGVSLLSLQQARNLRFEAARTERAANFMAGIMNGTSTVSQDPLISVGPAGTIGQLLDSAVTRVSREFADDARIRARLYTAFGANYAAQSRYANAHAVLDSARVLALRAYGPTSDEYARASIEYATLELTFHGAEAANEAIDAAARSEGMNDLDGVLSAQILLLRATQAMQRGQLHTADSLAARVVDIERRVRGLTRIVAAAENVRMVTTSWITRDPRAYLRKARMIERITDSLAMPVSKERDGAADAAIESMLVLGRADSAEVLTRLQGERLQRSFGAQPWVQVWAAKSAALLASLRGDTVTRRLELAKGRAIIDSIAEFPLVLRMVFNSGYVDDALVRKDDVSALSMALSTRDAIVPTHSPFLLSFAYLYSGTAYLASGDPVSAESELRAGLTMIAPTPDLASMGPRLRRPLVEALTKQGKLAAADSIRRIDPPKGAMPPCTPGGKWTGCPDT</sequence>
<dbReference type="RefSeq" id="WP_171226577.1">
    <property type="nucleotide sequence ID" value="NZ_CP053085.1"/>
</dbReference>
<evidence type="ECO:0000313" key="8">
    <source>
        <dbReference type="EMBL" id="QJR37144.1"/>
    </source>
</evidence>
<protein>
    <submittedName>
        <fullName evidence="8">Serine/threonine protein kinase</fullName>
    </submittedName>
</protein>
<dbReference type="InterPro" id="IPR017441">
    <property type="entry name" value="Protein_kinase_ATP_BS"/>
</dbReference>
<dbReference type="InterPro" id="IPR011009">
    <property type="entry name" value="Kinase-like_dom_sf"/>
</dbReference>
<evidence type="ECO:0000313" key="9">
    <source>
        <dbReference type="Proteomes" id="UP000500938"/>
    </source>
</evidence>
<dbReference type="Proteomes" id="UP000500938">
    <property type="component" value="Chromosome"/>
</dbReference>
<dbReference type="EMBL" id="CP053085">
    <property type="protein sequence ID" value="QJR37144.1"/>
    <property type="molecule type" value="Genomic_DNA"/>
</dbReference>
<keyword evidence="1" id="KW-0808">Transferase</keyword>
<evidence type="ECO:0000256" key="2">
    <source>
        <dbReference type="ARBA" id="ARBA00022741"/>
    </source>
</evidence>
<keyword evidence="9" id="KW-1185">Reference proteome</keyword>
<keyword evidence="3 8" id="KW-0418">Kinase</keyword>
<evidence type="ECO:0000256" key="6">
    <source>
        <dbReference type="SAM" id="MobiDB-lite"/>
    </source>
</evidence>
<dbReference type="Gene3D" id="1.10.510.10">
    <property type="entry name" value="Transferase(Phosphotransferase) domain 1"/>
    <property type="match status" value="1"/>
</dbReference>
<dbReference type="GO" id="GO:0004674">
    <property type="term" value="F:protein serine/threonine kinase activity"/>
    <property type="evidence" value="ECO:0007669"/>
    <property type="project" value="UniProtKB-KW"/>
</dbReference>
<dbReference type="InterPro" id="IPR000719">
    <property type="entry name" value="Prot_kinase_dom"/>
</dbReference>
<feature type="binding site" evidence="5">
    <location>
        <position position="129"/>
    </location>
    <ligand>
        <name>ATP</name>
        <dbReference type="ChEBI" id="CHEBI:30616"/>
    </ligand>
</feature>
<evidence type="ECO:0000256" key="1">
    <source>
        <dbReference type="ARBA" id="ARBA00022679"/>
    </source>
</evidence>
<dbReference type="InterPro" id="IPR008271">
    <property type="entry name" value="Ser/Thr_kinase_AS"/>
</dbReference>
<evidence type="ECO:0000256" key="5">
    <source>
        <dbReference type="PROSITE-ProRule" id="PRU10141"/>
    </source>
</evidence>
<name>A0A6M4IQE8_9BACT</name>
<feature type="domain" description="Protein kinase" evidence="7">
    <location>
        <begin position="98"/>
        <end position="385"/>
    </location>
</feature>
<dbReference type="SUPFAM" id="SSF56112">
    <property type="entry name" value="Protein kinase-like (PK-like)"/>
    <property type="match status" value="1"/>
</dbReference>
<dbReference type="SMART" id="SM00220">
    <property type="entry name" value="S_TKc"/>
    <property type="match status" value="1"/>
</dbReference>
<dbReference type="Pfam" id="PF00069">
    <property type="entry name" value="Pkinase"/>
    <property type="match status" value="1"/>
</dbReference>
<accession>A0A6M4IQE8</accession>
<keyword evidence="2 5" id="KW-0547">Nucleotide-binding</keyword>
<evidence type="ECO:0000256" key="4">
    <source>
        <dbReference type="ARBA" id="ARBA00022840"/>
    </source>
</evidence>
<proteinExistence type="predicted"/>